<evidence type="ECO:0000256" key="7">
    <source>
        <dbReference type="PROSITE-ProRule" id="PRU00042"/>
    </source>
</evidence>
<dbReference type="EMBL" id="JH668725">
    <property type="protein sequence ID" value="KAG6461160.1"/>
    <property type="molecule type" value="Genomic_DNA"/>
</dbReference>
<name>A0A921ZQU1_MANSE</name>
<evidence type="ECO:0000256" key="6">
    <source>
        <dbReference type="ARBA" id="ARBA00023242"/>
    </source>
</evidence>
<feature type="domain" description="C2H2-type" evidence="8">
    <location>
        <begin position="761"/>
        <end position="788"/>
    </location>
</feature>
<sequence>MESTIEIQESQEIKTPSSKEAIQVEWLKQKLKCLWDSAPFCGMCLDNTRSLNSLDNEFVIGRQKESQSLLDILNYVFNEDIENIMSSTQLCDNCSEKTIQSYLFIRNTKLLSKIINNCVTDIHSKAVDVGEQILDNFMYDNANVMIVLENENEMFSEVENLTAITEIVPTDQPIIATAACPQHETKEDTKAKEIDETVIINKDKEEMQVKEGFHKPVTSERTPNITLEKGKLVIKPIKTLTPRSVPIYSTYKCNHCPDIFTTHKSLKEHEKSKHKFHVFQCRMCEKSYNTQQSLNNHYKTHSKARCKICRMILRQEDLFSHLREFHSNVVYPCKFCELVYYTQEALDTHFKANHLVNDTTAQSQCVMCLKEISEDQLKIHKCKFSCSDCFVMPCIHYNYLVSYRQQVLNHSAKVACTDCDYVTHRKEYFITHVNREHLDYHPFTCNDCGMQFYTKMSLKTHIDQYHIDNICAYCDTEFKKRNVLVEHRKKCKTIIRAFPCDKCQASFDLEEEIIKHEFLRHSDGGFACKLCNRRFLEEVQLEEHQVMAHSSVQCKKRRKNIECTLCDTKFNNIKELEQHEDMHGPNVTYPCKTCLKQFQSLKKLYIHQQRHYDRIQCGGCKKRIITSFYPQHAVRCMYVREGSMQHICEVCGKAFHLESLLRLHQKAHEKVNCSECGKLMKASNLENHLRGHSNIKSTRSIPKIACHLCGHLVRKKCDLDTHMNRYHLKVKPYSCHICNKRFCGKVRLTEHLATHTSDNECFCSICGKKFANRVCLKMHVRIHTGECPYTCDLCGDKFRSSSIMKTHRLKKHLEKSIACPACDSMFHIVREMRHHFKNVHWKDKDRPFNYKEAVSPEFYHLFEDGRLPKVDPGLKEDVMGS</sequence>
<dbReference type="SUPFAM" id="SSF57667">
    <property type="entry name" value="beta-beta-alpha zinc fingers"/>
    <property type="match status" value="8"/>
</dbReference>
<feature type="domain" description="C2H2-type" evidence="8">
    <location>
        <begin position="526"/>
        <end position="554"/>
    </location>
</feature>
<dbReference type="FunFam" id="3.30.160.60:FF:000100">
    <property type="entry name" value="Zinc finger 45-like"/>
    <property type="match status" value="1"/>
</dbReference>
<keyword evidence="10" id="KW-1185">Reference proteome</keyword>
<dbReference type="Gene3D" id="3.30.160.60">
    <property type="entry name" value="Classic Zinc Finger"/>
    <property type="match status" value="8"/>
</dbReference>
<feature type="domain" description="C2H2-type" evidence="8">
    <location>
        <begin position="789"/>
        <end position="817"/>
    </location>
</feature>
<feature type="domain" description="C2H2-type" evidence="8">
    <location>
        <begin position="704"/>
        <end position="732"/>
    </location>
</feature>
<proteinExistence type="predicted"/>
<keyword evidence="2" id="KW-0479">Metal-binding</keyword>
<dbReference type="InterPro" id="IPR036236">
    <property type="entry name" value="Znf_C2H2_sf"/>
</dbReference>
<dbReference type="SMART" id="SM00355">
    <property type="entry name" value="ZnF_C2H2"/>
    <property type="match status" value="18"/>
</dbReference>
<feature type="domain" description="C2H2-type" evidence="8">
    <location>
        <begin position="561"/>
        <end position="583"/>
    </location>
</feature>
<feature type="domain" description="C2H2-type" evidence="8">
    <location>
        <begin position="733"/>
        <end position="760"/>
    </location>
</feature>
<dbReference type="Pfam" id="PF00096">
    <property type="entry name" value="zf-C2H2"/>
    <property type="match status" value="2"/>
</dbReference>
<keyword evidence="4 7" id="KW-0863">Zinc-finger</keyword>
<feature type="domain" description="C2H2-type" evidence="8">
    <location>
        <begin position="251"/>
        <end position="274"/>
    </location>
</feature>
<dbReference type="PROSITE" id="PS00028">
    <property type="entry name" value="ZINC_FINGER_C2H2_1"/>
    <property type="match status" value="13"/>
</dbReference>
<organism evidence="9 10">
    <name type="scientific">Manduca sexta</name>
    <name type="common">Tobacco hawkmoth</name>
    <name type="synonym">Tobacco hornworm</name>
    <dbReference type="NCBI Taxonomy" id="7130"/>
    <lineage>
        <taxon>Eukaryota</taxon>
        <taxon>Metazoa</taxon>
        <taxon>Ecdysozoa</taxon>
        <taxon>Arthropoda</taxon>
        <taxon>Hexapoda</taxon>
        <taxon>Insecta</taxon>
        <taxon>Pterygota</taxon>
        <taxon>Neoptera</taxon>
        <taxon>Endopterygota</taxon>
        <taxon>Lepidoptera</taxon>
        <taxon>Glossata</taxon>
        <taxon>Ditrysia</taxon>
        <taxon>Bombycoidea</taxon>
        <taxon>Sphingidae</taxon>
        <taxon>Sphinginae</taxon>
        <taxon>Sphingini</taxon>
        <taxon>Manduca</taxon>
    </lineage>
</organism>
<protein>
    <recommendedName>
        <fullName evidence="8">C2H2-type domain-containing protein</fullName>
    </recommendedName>
</protein>
<dbReference type="OrthoDB" id="8922241at2759"/>
<reference evidence="9" key="2">
    <citation type="submission" date="2020-12" db="EMBL/GenBank/DDBJ databases">
        <authorList>
            <person name="Kanost M."/>
        </authorList>
    </citation>
    <scope>NUCLEOTIDE SEQUENCE</scope>
</reference>
<dbReference type="GO" id="GO:0008270">
    <property type="term" value="F:zinc ion binding"/>
    <property type="evidence" value="ECO:0007669"/>
    <property type="project" value="UniProtKB-KW"/>
</dbReference>
<gene>
    <name evidence="9" type="ORF">O3G_MSEX012460</name>
</gene>
<dbReference type="AlphaFoldDB" id="A0A921ZQU1"/>
<comment type="subcellular location">
    <subcellularLocation>
        <location evidence="1">Nucleus</location>
    </subcellularLocation>
</comment>
<evidence type="ECO:0000256" key="3">
    <source>
        <dbReference type="ARBA" id="ARBA00022737"/>
    </source>
</evidence>
<accession>A0A921ZQU1</accession>
<dbReference type="GO" id="GO:0005634">
    <property type="term" value="C:nucleus"/>
    <property type="evidence" value="ECO:0007669"/>
    <property type="project" value="UniProtKB-SubCell"/>
</dbReference>
<dbReference type="EMBL" id="JH668725">
    <property type="protein sequence ID" value="KAG6461161.1"/>
    <property type="molecule type" value="Genomic_DNA"/>
</dbReference>
<dbReference type="PANTHER" id="PTHR24406">
    <property type="entry name" value="TRANSCRIPTIONAL REPRESSOR CTCFL-RELATED"/>
    <property type="match status" value="1"/>
</dbReference>
<evidence type="ECO:0000256" key="5">
    <source>
        <dbReference type="ARBA" id="ARBA00022833"/>
    </source>
</evidence>
<dbReference type="InterPro" id="IPR050888">
    <property type="entry name" value="ZnF_C2H2-type_TF"/>
</dbReference>
<keyword evidence="3" id="KW-0677">Repeat</keyword>
<evidence type="ECO:0000313" key="9">
    <source>
        <dbReference type="EMBL" id="KAG6461162.1"/>
    </source>
</evidence>
<evidence type="ECO:0000259" key="8">
    <source>
        <dbReference type="PROSITE" id="PS50157"/>
    </source>
</evidence>
<feature type="domain" description="C2H2-type" evidence="8">
    <location>
        <begin position="646"/>
        <end position="668"/>
    </location>
</feature>
<dbReference type="PROSITE" id="PS50157">
    <property type="entry name" value="ZINC_FINGER_C2H2_2"/>
    <property type="match status" value="11"/>
</dbReference>
<feature type="domain" description="C2H2-type" evidence="8">
    <location>
        <begin position="279"/>
        <end position="306"/>
    </location>
</feature>
<keyword evidence="5" id="KW-0862">Zinc</keyword>
<dbReference type="Pfam" id="PF13912">
    <property type="entry name" value="zf-C2H2_6"/>
    <property type="match status" value="2"/>
</dbReference>
<feature type="domain" description="C2H2-type" evidence="8">
    <location>
        <begin position="443"/>
        <end position="466"/>
    </location>
</feature>
<dbReference type="InterPro" id="IPR013087">
    <property type="entry name" value="Znf_C2H2_type"/>
</dbReference>
<evidence type="ECO:0000256" key="2">
    <source>
        <dbReference type="ARBA" id="ARBA00022723"/>
    </source>
</evidence>
<evidence type="ECO:0000313" key="10">
    <source>
        <dbReference type="Proteomes" id="UP000791440"/>
    </source>
</evidence>
<reference evidence="9" key="1">
    <citation type="journal article" date="2016" name="Insect Biochem. Mol. Biol.">
        <title>Multifaceted biological insights from a draft genome sequence of the tobacco hornworm moth, Manduca sexta.</title>
        <authorList>
            <person name="Kanost M.R."/>
            <person name="Arrese E.L."/>
            <person name="Cao X."/>
            <person name="Chen Y.R."/>
            <person name="Chellapilla S."/>
            <person name="Goldsmith M.R."/>
            <person name="Grosse-Wilde E."/>
            <person name="Heckel D.G."/>
            <person name="Herndon N."/>
            <person name="Jiang H."/>
            <person name="Papanicolaou A."/>
            <person name="Qu J."/>
            <person name="Soulages J.L."/>
            <person name="Vogel H."/>
            <person name="Walters J."/>
            <person name="Waterhouse R.M."/>
            <person name="Ahn S.J."/>
            <person name="Almeida F.C."/>
            <person name="An C."/>
            <person name="Aqrawi P."/>
            <person name="Bretschneider A."/>
            <person name="Bryant W.B."/>
            <person name="Bucks S."/>
            <person name="Chao H."/>
            <person name="Chevignon G."/>
            <person name="Christen J.M."/>
            <person name="Clarke D.F."/>
            <person name="Dittmer N.T."/>
            <person name="Ferguson L.C.F."/>
            <person name="Garavelou S."/>
            <person name="Gordon K.H.J."/>
            <person name="Gunaratna R.T."/>
            <person name="Han Y."/>
            <person name="Hauser F."/>
            <person name="He Y."/>
            <person name="Heidel-Fischer H."/>
            <person name="Hirsh A."/>
            <person name="Hu Y."/>
            <person name="Jiang H."/>
            <person name="Kalra D."/>
            <person name="Klinner C."/>
            <person name="Konig C."/>
            <person name="Kovar C."/>
            <person name="Kroll A.R."/>
            <person name="Kuwar S.S."/>
            <person name="Lee S.L."/>
            <person name="Lehman R."/>
            <person name="Li K."/>
            <person name="Li Z."/>
            <person name="Liang H."/>
            <person name="Lovelace S."/>
            <person name="Lu Z."/>
            <person name="Mansfield J.H."/>
            <person name="McCulloch K.J."/>
            <person name="Mathew T."/>
            <person name="Morton B."/>
            <person name="Muzny D.M."/>
            <person name="Neunemann D."/>
            <person name="Ongeri F."/>
            <person name="Pauchet Y."/>
            <person name="Pu L.L."/>
            <person name="Pyrousis I."/>
            <person name="Rao X.J."/>
            <person name="Redding A."/>
            <person name="Roesel C."/>
            <person name="Sanchez-Gracia A."/>
            <person name="Schaack S."/>
            <person name="Shukla A."/>
            <person name="Tetreau G."/>
            <person name="Wang Y."/>
            <person name="Xiong G.H."/>
            <person name="Traut W."/>
            <person name="Walsh T.K."/>
            <person name="Worley K.C."/>
            <person name="Wu D."/>
            <person name="Wu W."/>
            <person name="Wu Y.Q."/>
            <person name="Zhang X."/>
            <person name="Zou Z."/>
            <person name="Zucker H."/>
            <person name="Briscoe A.D."/>
            <person name="Burmester T."/>
            <person name="Clem R.J."/>
            <person name="Feyereisen R."/>
            <person name="Grimmelikhuijzen C.J.P."/>
            <person name="Hamodrakas S.J."/>
            <person name="Hansson B.S."/>
            <person name="Huguet E."/>
            <person name="Jermiin L.S."/>
            <person name="Lan Q."/>
            <person name="Lehman H.K."/>
            <person name="Lorenzen M."/>
            <person name="Merzendorfer H."/>
            <person name="Michalopoulos I."/>
            <person name="Morton D.B."/>
            <person name="Muthukrishnan S."/>
            <person name="Oakeshott J.G."/>
            <person name="Palmer W."/>
            <person name="Park Y."/>
            <person name="Passarelli A.L."/>
            <person name="Rozas J."/>
            <person name="Schwartz L.M."/>
            <person name="Smith W."/>
            <person name="Southgate A."/>
            <person name="Vilcinskas A."/>
            <person name="Vogt R."/>
            <person name="Wang P."/>
            <person name="Werren J."/>
            <person name="Yu X.Q."/>
            <person name="Zhou J.J."/>
            <person name="Brown S.J."/>
            <person name="Scherer S.E."/>
            <person name="Richards S."/>
            <person name="Blissard G.W."/>
        </authorList>
    </citation>
    <scope>NUCLEOTIDE SEQUENCE</scope>
</reference>
<evidence type="ECO:0000256" key="4">
    <source>
        <dbReference type="ARBA" id="ARBA00022771"/>
    </source>
</evidence>
<dbReference type="Proteomes" id="UP000791440">
    <property type="component" value="Unassembled WGS sequence"/>
</dbReference>
<evidence type="ECO:0000256" key="1">
    <source>
        <dbReference type="ARBA" id="ARBA00004123"/>
    </source>
</evidence>
<keyword evidence="6" id="KW-0539">Nucleus</keyword>
<feature type="domain" description="C2H2-type" evidence="8">
    <location>
        <begin position="589"/>
        <end position="611"/>
    </location>
</feature>
<dbReference type="EMBL" id="JH668725">
    <property type="protein sequence ID" value="KAG6461162.1"/>
    <property type="molecule type" value="Genomic_DNA"/>
</dbReference>
<comment type="caution">
    <text evidence="9">The sequence shown here is derived from an EMBL/GenBank/DDBJ whole genome shotgun (WGS) entry which is preliminary data.</text>
</comment>